<dbReference type="GO" id="GO:0003677">
    <property type="term" value="F:DNA binding"/>
    <property type="evidence" value="ECO:0007669"/>
    <property type="project" value="InterPro"/>
</dbReference>
<dbReference type="EMBL" id="KM433674">
    <property type="protein sequence ID" value="AIM41285.1"/>
    <property type="molecule type" value="Genomic_DNA"/>
</dbReference>
<dbReference type="PANTHER" id="PTHR34388:SF1">
    <property type="entry name" value="DNA POLYMERASE III SUBUNIT DELTA"/>
    <property type="match status" value="1"/>
</dbReference>
<gene>
    <name evidence="5" type="ORF">Mcas_0690</name>
</gene>
<dbReference type="InterPro" id="IPR027417">
    <property type="entry name" value="P-loop_NTPase"/>
</dbReference>
<dbReference type="GO" id="GO:0003887">
    <property type="term" value="F:DNA-directed DNA polymerase activity"/>
    <property type="evidence" value="ECO:0007669"/>
    <property type="project" value="UniProtKB-KW"/>
</dbReference>
<accession>A0A088FCF8</accession>
<dbReference type="GO" id="GO:0006261">
    <property type="term" value="P:DNA-templated DNA replication"/>
    <property type="evidence" value="ECO:0007669"/>
    <property type="project" value="TreeGrafter"/>
</dbReference>
<keyword evidence="4" id="KW-0239">DNA-directed DNA polymerase</keyword>
<dbReference type="NCBIfam" id="TIGR01128">
    <property type="entry name" value="holA"/>
    <property type="match status" value="1"/>
</dbReference>
<dbReference type="AlphaFoldDB" id="A0A088FCF8"/>
<evidence type="ECO:0000256" key="3">
    <source>
        <dbReference type="ARBA" id="ARBA00022705"/>
    </source>
</evidence>
<evidence type="ECO:0000256" key="2">
    <source>
        <dbReference type="ARBA" id="ARBA00022695"/>
    </source>
</evidence>
<keyword evidence="1" id="KW-0808">Transferase</keyword>
<dbReference type="Gene3D" id="1.10.8.60">
    <property type="match status" value="1"/>
</dbReference>
<dbReference type="Gene3D" id="3.40.50.300">
    <property type="entry name" value="P-loop containing nucleotide triphosphate hydrolases"/>
    <property type="match status" value="1"/>
</dbReference>
<keyword evidence="3" id="KW-0235">DNA replication</keyword>
<dbReference type="PANTHER" id="PTHR34388">
    <property type="entry name" value="DNA POLYMERASE III SUBUNIT DELTA"/>
    <property type="match status" value="1"/>
</dbReference>
<dbReference type="InterPro" id="IPR005790">
    <property type="entry name" value="DNA_polIII_delta"/>
</dbReference>
<protein>
    <submittedName>
        <fullName evidence="5">DNA polymerase III subunit delta</fullName>
    </submittedName>
</protein>
<organism evidence="5">
    <name type="scientific">Candidatus Magnetobacterium casense</name>
    <dbReference type="NCBI Taxonomy" id="1455061"/>
    <lineage>
        <taxon>Bacteria</taxon>
        <taxon>Pseudomonadati</taxon>
        <taxon>Nitrospirota</taxon>
        <taxon>Thermodesulfovibrionia</taxon>
        <taxon>Thermodesulfovibrionales</taxon>
        <taxon>Candidatus Magnetobacteriaceae</taxon>
        <taxon>Candidatus Magnetobacterium</taxon>
    </lineage>
</organism>
<evidence type="ECO:0000313" key="5">
    <source>
        <dbReference type="EMBL" id="AIM41285.1"/>
    </source>
</evidence>
<dbReference type="GO" id="GO:0009360">
    <property type="term" value="C:DNA polymerase III complex"/>
    <property type="evidence" value="ECO:0007669"/>
    <property type="project" value="TreeGrafter"/>
</dbReference>
<proteinExistence type="predicted"/>
<sequence>MIYYKRWSNIIVFDDFLKEKAEGFPAAVYMLGYTEEFFFAQALMLLRQGHAELEVFDLDDKVQGVSMRTVVEALNQVSMFCPRPCVVLKNYQKIKKADQTLLARYIDNPSSRSILVLCYSGDSKKVDTRGVKHITLDLKKTALPAWVKERTAHYGIKPSQELIRFICDIYADDLLTLDNELNKLSLLGKKELSLEDACELFYGTKQYSPFQLTKAIAEADVGKAVTIFRGLQEHSEPFVLLGAINWELKKLNLPPKIALRCYELLSDADIQVRANPDYPFELLISGLCSALKRNRPPAR</sequence>
<evidence type="ECO:0000256" key="4">
    <source>
        <dbReference type="ARBA" id="ARBA00022932"/>
    </source>
</evidence>
<keyword evidence="2" id="KW-0548">Nucleotidyltransferase</keyword>
<evidence type="ECO:0000256" key="1">
    <source>
        <dbReference type="ARBA" id="ARBA00022679"/>
    </source>
</evidence>
<dbReference type="SUPFAM" id="SSF52540">
    <property type="entry name" value="P-loop containing nucleoside triphosphate hydrolases"/>
    <property type="match status" value="1"/>
</dbReference>
<reference evidence="5" key="1">
    <citation type="journal article" date="2014" name="ISME J.">
        <title>Genomic insights into the uncultured genus 'Candidatus Magnetobacterium' in the phylum Nitrospirae.</title>
        <authorList>
            <person name="Lin W."/>
            <person name="Deng A."/>
            <person name="Wang Z."/>
            <person name="Li Y."/>
            <person name="Wen T."/>
            <person name="Wu L.F."/>
            <person name="Wu M."/>
            <person name="Pan Y."/>
        </authorList>
    </citation>
    <scope>NUCLEOTIDE SEQUENCE</scope>
    <source>
        <strain evidence="5">MYR-1</strain>
    </source>
</reference>
<name>A0A088FCF8_9BACT</name>